<dbReference type="PANTHER" id="PTHR30437:SF4">
    <property type="entry name" value="TRANSCRIPTION ELONGATION FACTOR GREA"/>
    <property type="match status" value="1"/>
</dbReference>
<comment type="caution">
    <text evidence="13">The sequence shown here is derived from an EMBL/GenBank/DDBJ whole genome shotgun (WGS) entry which is preliminary data.</text>
</comment>
<dbReference type="AlphaFoldDB" id="M5EA85"/>
<dbReference type="Gene3D" id="3.10.50.30">
    <property type="entry name" value="Transcription elongation factor, GreA/GreB, C-terminal domain"/>
    <property type="match status" value="1"/>
</dbReference>
<dbReference type="InterPro" id="IPR001437">
    <property type="entry name" value="Tscrpt_elong_fac_GreA/B_C"/>
</dbReference>
<dbReference type="OrthoDB" id="9808774at2"/>
<dbReference type="NCBIfam" id="NF001263">
    <property type="entry name" value="PRK00226.1-4"/>
    <property type="match status" value="1"/>
</dbReference>
<evidence type="ECO:0000256" key="7">
    <source>
        <dbReference type="ARBA" id="ARBA00024916"/>
    </source>
</evidence>
<reference evidence="14" key="1">
    <citation type="journal article" date="2013" name="Genome Announc.">
        <title>Genome Sequence of Halanaerobium saccharolyticum subsp. saccharolyticum Strain DSM 6643T, a Halophilic Hydrogen-Producing Bacterium.</title>
        <authorList>
            <person name="Kivisto A."/>
            <person name="Larjo A."/>
            <person name="Ciranna A."/>
            <person name="Santala V."/>
            <person name="Roos C."/>
            <person name="Karp M."/>
        </authorList>
    </citation>
    <scope>NUCLEOTIDE SEQUENCE [LARGE SCALE GENOMIC DNA]</scope>
    <source>
        <strain evidence="14">DSM 6643</strain>
    </source>
</reference>
<dbReference type="InterPro" id="IPR018151">
    <property type="entry name" value="TF_GreA/GreB_CS"/>
</dbReference>
<dbReference type="InterPro" id="IPR023459">
    <property type="entry name" value="Tscrpt_elong_fac_GreA/B_fam"/>
</dbReference>
<comment type="function">
    <text evidence="7 9 10">Necessary for efficient RNA polymerase transcription elongation past template-encoded arresting sites. The arresting sites in DNA have the property of trapping a certain fraction of elongating RNA polymerases that pass through, resulting in locked ternary complexes. Cleavage of the nascent transcript by cleavage factors such as GreA or GreB allows the resumption of elongation from the new 3'terminus. GreA releases sequences of 2 to 3 nucleotides.</text>
</comment>
<dbReference type="STRING" id="1293054.HSACCH_00056"/>
<feature type="domain" description="Transcription elongation factor GreA/GreB N-terminal" evidence="12">
    <location>
        <begin position="6"/>
        <end position="76"/>
    </location>
</feature>
<feature type="domain" description="Transcription elongation factor GreA/GreB C-terminal" evidence="11">
    <location>
        <begin position="84"/>
        <end position="157"/>
    </location>
</feature>
<dbReference type="Pfam" id="PF03449">
    <property type="entry name" value="GreA_GreB_N"/>
    <property type="match status" value="1"/>
</dbReference>
<keyword evidence="5 9" id="KW-0238">DNA-binding</keyword>
<evidence type="ECO:0000259" key="11">
    <source>
        <dbReference type="Pfam" id="PF01272"/>
    </source>
</evidence>
<gene>
    <name evidence="9" type="primary">greA</name>
    <name evidence="13" type="ORF">HSACCH_00056</name>
</gene>
<name>M5EA85_9FIRM</name>
<evidence type="ECO:0000256" key="5">
    <source>
        <dbReference type="ARBA" id="ARBA00023125"/>
    </source>
</evidence>
<evidence type="ECO:0000256" key="6">
    <source>
        <dbReference type="ARBA" id="ARBA00023163"/>
    </source>
</evidence>
<evidence type="ECO:0000256" key="8">
    <source>
        <dbReference type="ARBA" id="ARBA00030776"/>
    </source>
</evidence>
<sequence length="161" mass="18211">MSEQQVMLTEEGFEKLENELEYLETEKRREVAKRIKVAREFGDISENSEYDDAKNEQAFVEGRIQEIKNMLNNAHVVKDEDITDKKVNLGTTVMLHDLDSDEKISYTLVGSAEADPLNYKISNESPIGKAILGHVIGDEVKVETPGGDVDYEIISIKKVKH</sequence>
<comment type="similarity">
    <text evidence="1 9 10">Belongs to the GreA/GreB family.</text>
</comment>
<accession>M5EA85</accession>
<dbReference type="FunFam" id="3.10.50.30:FF:000001">
    <property type="entry name" value="Transcription elongation factor GreA"/>
    <property type="match status" value="1"/>
</dbReference>
<organism evidence="13 14">
    <name type="scientific">Halanaerobium saccharolyticum subsp. saccharolyticum DSM 6643</name>
    <dbReference type="NCBI Taxonomy" id="1293054"/>
    <lineage>
        <taxon>Bacteria</taxon>
        <taxon>Bacillati</taxon>
        <taxon>Bacillota</taxon>
        <taxon>Clostridia</taxon>
        <taxon>Halanaerobiales</taxon>
        <taxon>Halanaerobiaceae</taxon>
        <taxon>Halanaerobium</taxon>
    </lineage>
</organism>
<dbReference type="EMBL" id="CAUI01000004">
    <property type="protein sequence ID" value="CCU77611.1"/>
    <property type="molecule type" value="Genomic_DNA"/>
</dbReference>
<dbReference type="PIRSF" id="PIRSF006092">
    <property type="entry name" value="GreA_GreB"/>
    <property type="match status" value="1"/>
</dbReference>
<evidence type="ECO:0000256" key="3">
    <source>
        <dbReference type="ARBA" id="ARBA00023015"/>
    </source>
</evidence>
<keyword evidence="3 9" id="KW-0805">Transcription regulation</keyword>
<dbReference type="GO" id="GO:0003677">
    <property type="term" value="F:DNA binding"/>
    <property type="evidence" value="ECO:0007669"/>
    <property type="project" value="UniProtKB-UniRule"/>
</dbReference>
<evidence type="ECO:0000256" key="4">
    <source>
        <dbReference type="ARBA" id="ARBA00023054"/>
    </source>
</evidence>
<evidence type="ECO:0000256" key="2">
    <source>
        <dbReference type="ARBA" id="ARBA00013729"/>
    </source>
</evidence>
<keyword evidence="13" id="KW-0251">Elongation factor</keyword>
<dbReference type="RefSeq" id="WP_005486988.1">
    <property type="nucleotide sequence ID" value="NZ_CAUI01000004.1"/>
</dbReference>
<keyword evidence="6 9" id="KW-0804">Transcription</keyword>
<dbReference type="InterPro" id="IPR022691">
    <property type="entry name" value="Tscrpt_elong_fac_GreA/B_N"/>
</dbReference>
<proteinExistence type="inferred from homology"/>
<evidence type="ECO:0000256" key="1">
    <source>
        <dbReference type="ARBA" id="ARBA00008213"/>
    </source>
</evidence>
<protein>
    <recommendedName>
        <fullName evidence="2 9">Transcription elongation factor GreA</fullName>
    </recommendedName>
    <alternativeName>
        <fullName evidence="8 9">Transcript cleavage factor GreA</fullName>
    </alternativeName>
</protein>
<dbReference type="Gene3D" id="1.10.287.180">
    <property type="entry name" value="Transcription elongation factor, GreA/GreB, N-terminal domain"/>
    <property type="match status" value="1"/>
</dbReference>
<dbReference type="GO" id="GO:0070063">
    <property type="term" value="F:RNA polymerase binding"/>
    <property type="evidence" value="ECO:0007669"/>
    <property type="project" value="InterPro"/>
</dbReference>
<dbReference type="PROSITE" id="PS00829">
    <property type="entry name" value="GREAB_1"/>
    <property type="match status" value="1"/>
</dbReference>
<feature type="coiled-coil region" evidence="9">
    <location>
        <begin position="6"/>
        <end position="70"/>
    </location>
</feature>
<keyword evidence="14" id="KW-1185">Reference proteome</keyword>
<dbReference type="InterPro" id="IPR036805">
    <property type="entry name" value="Tscrpt_elong_fac_GreA/B_N_sf"/>
</dbReference>
<dbReference type="InterPro" id="IPR028624">
    <property type="entry name" value="Tscrpt_elong_fac_GreA/B"/>
</dbReference>
<evidence type="ECO:0000313" key="13">
    <source>
        <dbReference type="EMBL" id="CCU77611.1"/>
    </source>
</evidence>
<evidence type="ECO:0000256" key="10">
    <source>
        <dbReference type="RuleBase" id="RU000556"/>
    </source>
</evidence>
<dbReference type="eggNOG" id="COG0782">
    <property type="taxonomic scope" value="Bacteria"/>
</dbReference>
<evidence type="ECO:0000256" key="9">
    <source>
        <dbReference type="HAMAP-Rule" id="MF_00105"/>
    </source>
</evidence>
<dbReference type="PANTHER" id="PTHR30437">
    <property type="entry name" value="TRANSCRIPTION ELONGATION FACTOR GREA"/>
    <property type="match status" value="1"/>
</dbReference>
<dbReference type="InterPro" id="IPR006359">
    <property type="entry name" value="Tscrpt_elong_fac_GreA"/>
</dbReference>
<dbReference type="PROSITE" id="PS00830">
    <property type="entry name" value="GREAB_2"/>
    <property type="match status" value="1"/>
</dbReference>
<keyword evidence="13" id="KW-0648">Protein biosynthesis</keyword>
<dbReference type="GO" id="GO:0032784">
    <property type="term" value="P:regulation of DNA-templated transcription elongation"/>
    <property type="evidence" value="ECO:0007669"/>
    <property type="project" value="UniProtKB-UniRule"/>
</dbReference>
<dbReference type="SUPFAM" id="SSF46557">
    <property type="entry name" value="GreA transcript cleavage protein, N-terminal domain"/>
    <property type="match status" value="1"/>
</dbReference>
<dbReference type="NCBIfam" id="NF001261">
    <property type="entry name" value="PRK00226.1-2"/>
    <property type="match status" value="1"/>
</dbReference>
<dbReference type="Pfam" id="PF01272">
    <property type="entry name" value="GreA_GreB"/>
    <property type="match status" value="1"/>
</dbReference>
<evidence type="ECO:0000313" key="14">
    <source>
        <dbReference type="Proteomes" id="UP000012063"/>
    </source>
</evidence>
<dbReference type="GO" id="GO:0003746">
    <property type="term" value="F:translation elongation factor activity"/>
    <property type="evidence" value="ECO:0007669"/>
    <property type="project" value="UniProtKB-KW"/>
</dbReference>
<dbReference type="NCBIfam" id="TIGR01462">
    <property type="entry name" value="greA"/>
    <property type="match status" value="1"/>
</dbReference>
<dbReference type="HAMAP" id="MF_00105">
    <property type="entry name" value="GreA_GreB"/>
    <property type="match status" value="1"/>
</dbReference>
<dbReference type="SUPFAM" id="SSF54534">
    <property type="entry name" value="FKBP-like"/>
    <property type="match status" value="1"/>
</dbReference>
<dbReference type="InParanoid" id="M5EA85"/>
<dbReference type="FunFam" id="1.10.287.180:FF:000001">
    <property type="entry name" value="Transcription elongation factor GreA"/>
    <property type="match status" value="1"/>
</dbReference>
<keyword evidence="4 9" id="KW-0175">Coiled coil</keyword>
<evidence type="ECO:0000259" key="12">
    <source>
        <dbReference type="Pfam" id="PF03449"/>
    </source>
</evidence>
<dbReference type="FunCoup" id="M5EA85">
    <property type="interactions" value="314"/>
</dbReference>
<dbReference type="GO" id="GO:0006354">
    <property type="term" value="P:DNA-templated transcription elongation"/>
    <property type="evidence" value="ECO:0007669"/>
    <property type="project" value="TreeGrafter"/>
</dbReference>
<dbReference type="InterPro" id="IPR036953">
    <property type="entry name" value="GreA/GreB_C_sf"/>
</dbReference>
<dbReference type="Proteomes" id="UP000012063">
    <property type="component" value="Unassembled WGS sequence"/>
</dbReference>